<dbReference type="PROSITE" id="PS50893">
    <property type="entry name" value="ABC_TRANSPORTER_2"/>
    <property type="match status" value="1"/>
</dbReference>
<protein>
    <submittedName>
        <fullName evidence="5">NitT/TauT family transport system ATP-binding protein</fullName>
    </submittedName>
</protein>
<dbReference type="PANTHER" id="PTHR42788">
    <property type="entry name" value="TAURINE IMPORT ATP-BINDING PROTEIN-RELATED"/>
    <property type="match status" value="1"/>
</dbReference>
<dbReference type="InterPro" id="IPR003439">
    <property type="entry name" value="ABC_transporter-like_ATP-bd"/>
</dbReference>
<evidence type="ECO:0000256" key="1">
    <source>
        <dbReference type="ARBA" id="ARBA00022448"/>
    </source>
</evidence>
<keyword evidence="1" id="KW-0813">Transport</keyword>
<dbReference type="Pfam" id="PF00005">
    <property type="entry name" value="ABC_tran"/>
    <property type="match status" value="1"/>
</dbReference>
<keyword evidence="2" id="KW-0547">Nucleotide-binding</keyword>
<sequence>MSTQTPAIDIEKLRKVYTRGKEEVTAIQEISLQIPEGKFVSIVGPSGCGKSTFLHIVGGFIPKSTGTVRIRGKEVDKPGPDRGMMFQESALFPWKNVYDNVAWGLEVQGVEKAKRDEIVEHYLKLVHLWDFRNNLPSELSGGMKQRISLARVLAFNPDVLLMDEPFGALDAQTREKMQVELQRIWQESNKSVMFVTHDIDEAVFLSDIVVVFSGRPAVIKEIIEIDFARPRQLDVHKTQEFMDIRNHIWDLLHQEHSKSGEDEF</sequence>
<reference evidence="6" key="1">
    <citation type="submission" date="2016-10" db="EMBL/GenBank/DDBJ databases">
        <authorList>
            <person name="Varghese N."/>
            <person name="Submissions S."/>
        </authorList>
    </citation>
    <scope>NUCLEOTIDE SEQUENCE [LARGE SCALE GENOMIC DNA]</scope>
    <source>
        <strain evidence="6">OK042</strain>
    </source>
</reference>
<dbReference type="GO" id="GO:0005524">
    <property type="term" value="F:ATP binding"/>
    <property type="evidence" value="ECO:0007669"/>
    <property type="project" value="UniProtKB-KW"/>
</dbReference>
<keyword evidence="6" id="KW-1185">Reference proteome</keyword>
<feature type="domain" description="ABC transporter" evidence="4">
    <location>
        <begin position="8"/>
        <end position="239"/>
    </location>
</feature>
<dbReference type="GeneID" id="301132731"/>
<dbReference type="PANTHER" id="PTHR42788:SF13">
    <property type="entry name" value="ALIPHATIC SULFONATES IMPORT ATP-BINDING PROTEIN SSUB"/>
    <property type="match status" value="1"/>
</dbReference>
<dbReference type="Proteomes" id="UP000198915">
    <property type="component" value="Unassembled WGS sequence"/>
</dbReference>
<dbReference type="GO" id="GO:0016887">
    <property type="term" value="F:ATP hydrolysis activity"/>
    <property type="evidence" value="ECO:0007669"/>
    <property type="project" value="InterPro"/>
</dbReference>
<keyword evidence="3 5" id="KW-0067">ATP-binding</keyword>
<organism evidence="5 6">
    <name type="scientific">Brevibacillus centrosporus</name>
    <dbReference type="NCBI Taxonomy" id="54910"/>
    <lineage>
        <taxon>Bacteria</taxon>
        <taxon>Bacillati</taxon>
        <taxon>Bacillota</taxon>
        <taxon>Bacilli</taxon>
        <taxon>Bacillales</taxon>
        <taxon>Paenibacillaceae</taxon>
        <taxon>Brevibacillus</taxon>
    </lineage>
</organism>
<dbReference type="STRING" id="1884381.SAMN05518846_12163"/>
<dbReference type="SMART" id="SM00382">
    <property type="entry name" value="AAA"/>
    <property type="match status" value="1"/>
</dbReference>
<dbReference type="InterPro" id="IPR027417">
    <property type="entry name" value="P-loop_NTPase"/>
</dbReference>
<dbReference type="Gene3D" id="3.40.50.300">
    <property type="entry name" value="P-loop containing nucleotide triphosphate hydrolases"/>
    <property type="match status" value="1"/>
</dbReference>
<dbReference type="InterPro" id="IPR050166">
    <property type="entry name" value="ABC_transporter_ATP-bind"/>
</dbReference>
<gene>
    <name evidence="5" type="ORF">SAMN05518846_12163</name>
</gene>
<name>A0A1I4CVL4_9BACL</name>
<evidence type="ECO:0000259" key="4">
    <source>
        <dbReference type="PROSITE" id="PS50893"/>
    </source>
</evidence>
<proteinExistence type="predicted"/>
<dbReference type="InterPro" id="IPR017871">
    <property type="entry name" value="ABC_transporter-like_CS"/>
</dbReference>
<dbReference type="RefSeq" id="WP_092275825.1">
    <property type="nucleotide sequence ID" value="NZ_BJOE01000016.1"/>
</dbReference>
<dbReference type="SUPFAM" id="SSF52540">
    <property type="entry name" value="P-loop containing nucleoside triphosphate hydrolases"/>
    <property type="match status" value="1"/>
</dbReference>
<dbReference type="AlphaFoldDB" id="A0A1I4CVL4"/>
<dbReference type="PROSITE" id="PS00211">
    <property type="entry name" value="ABC_TRANSPORTER_1"/>
    <property type="match status" value="1"/>
</dbReference>
<evidence type="ECO:0000256" key="3">
    <source>
        <dbReference type="ARBA" id="ARBA00022840"/>
    </source>
</evidence>
<accession>A0A1I4CVL4</accession>
<evidence type="ECO:0000313" key="5">
    <source>
        <dbReference type="EMBL" id="SFK83951.1"/>
    </source>
</evidence>
<evidence type="ECO:0000313" key="6">
    <source>
        <dbReference type="Proteomes" id="UP000198915"/>
    </source>
</evidence>
<dbReference type="CDD" id="cd03293">
    <property type="entry name" value="ABC_NrtD_SsuB_transporters"/>
    <property type="match status" value="1"/>
</dbReference>
<evidence type="ECO:0000256" key="2">
    <source>
        <dbReference type="ARBA" id="ARBA00022741"/>
    </source>
</evidence>
<dbReference type="EMBL" id="FORT01000021">
    <property type="protein sequence ID" value="SFK83951.1"/>
    <property type="molecule type" value="Genomic_DNA"/>
</dbReference>
<dbReference type="InterPro" id="IPR003593">
    <property type="entry name" value="AAA+_ATPase"/>
</dbReference>